<evidence type="ECO:0000256" key="2">
    <source>
        <dbReference type="ARBA" id="ARBA00023140"/>
    </source>
</evidence>
<organism evidence="4 5">
    <name type="scientific">Trichomalopsis sarcophagae</name>
    <dbReference type="NCBI Taxonomy" id="543379"/>
    <lineage>
        <taxon>Eukaryota</taxon>
        <taxon>Metazoa</taxon>
        <taxon>Ecdysozoa</taxon>
        <taxon>Arthropoda</taxon>
        <taxon>Hexapoda</taxon>
        <taxon>Insecta</taxon>
        <taxon>Pterygota</taxon>
        <taxon>Neoptera</taxon>
        <taxon>Endopterygota</taxon>
        <taxon>Hymenoptera</taxon>
        <taxon>Apocrita</taxon>
        <taxon>Proctotrupomorpha</taxon>
        <taxon>Chalcidoidea</taxon>
        <taxon>Pteromalidae</taxon>
        <taxon>Pteromalinae</taxon>
        <taxon>Trichomalopsis</taxon>
    </lineage>
</organism>
<evidence type="ECO:0000313" key="5">
    <source>
        <dbReference type="Proteomes" id="UP000215335"/>
    </source>
</evidence>
<dbReference type="Pfam" id="PF00378">
    <property type="entry name" value="ECH_1"/>
    <property type="match status" value="1"/>
</dbReference>
<reference evidence="4 5" key="1">
    <citation type="journal article" date="2017" name="Curr. Biol.">
        <title>The Evolution of Venom by Co-option of Single-Copy Genes.</title>
        <authorList>
            <person name="Martinson E.O."/>
            <person name="Mrinalini"/>
            <person name="Kelkar Y.D."/>
            <person name="Chang C.H."/>
            <person name="Werren J.H."/>
        </authorList>
    </citation>
    <scope>NUCLEOTIDE SEQUENCE [LARGE SCALE GENOMIC DNA]</scope>
    <source>
        <strain evidence="4 5">Alberta</strain>
        <tissue evidence="4">Whole body</tissue>
    </source>
</reference>
<dbReference type="CDD" id="cd06558">
    <property type="entry name" value="crotonase-like"/>
    <property type="match status" value="1"/>
</dbReference>
<evidence type="ECO:0008006" key="6">
    <source>
        <dbReference type="Google" id="ProtNLM"/>
    </source>
</evidence>
<dbReference type="GO" id="GO:0004165">
    <property type="term" value="F:delta(3)-delta(2)-enoyl-CoA isomerase activity"/>
    <property type="evidence" value="ECO:0007669"/>
    <property type="project" value="UniProtKB-ARBA"/>
</dbReference>
<dbReference type="Gene3D" id="3.90.226.10">
    <property type="entry name" value="2-enoyl-CoA Hydratase, Chain A, domain 1"/>
    <property type="match status" value="1"/>
</dbReference>
<dbReference type="OrthoDB" id="409763at2759"/>
<dbReference type="Proteomes" id="UP000215335">
    <property type="component" value="Unassembled WGS sequence"/>
</dbReference>
<dbReference type="SUPFAM" id="SSF52096">
    <property type="entry name" value="ClpP/crotonase"/>
    <property type="match status" value="1"/>
</dbReference>
<keyword evidence="5" id="KW-1185">Reference proteome</keyword>
<keyword evidence="2" id="KW-0576">Peroxisome</keyword>
<comment type="subcellular location">
    <subcellularLocation>
        <location evidence="1">Peroxisome</location>
    </subcellularLocation>
</comment>
<evidence type="ECO:0000256" key="1">
    <source>
        <dbReference type="ARBA" id="ARBA00004275"/>
    </source>
</evidence>
<evidence type="ECO:0000256" key="3">
    <source>
        <dbReference type="ARBA" id="ARBA00023235"/>
    </source>
</evidence>
<proteinExistence type="predicted"/>
<sequence length="257" mass="28798">MENKQDDLILTSIENGVQKVFFNRPTKKNALTREMYTRVIEILNESANNKEVTVLVFTGIGDFYSSGNDFISYLTDESVDSSAETVRLQKFIDLLITYPKLLIAIANGPAIGIAATTLALFDIVYASETAYFMTPFCKLGLSPEGCSSYTFPRIMGPSKAGEMLFFGEKLTANEAARVGFVSKVYKTGAIDEVWTHIGKIANLSKESMASTKRLLSQWNKNFLMEVNNQELIELRKIYASPSFAENMMKFMSRKSKM</sequence>
<dbReference type="InterPro" id="IPR001753">
    <property type="entry name" value="Enoyl-CoA_hydra/iso"/>
</dbReference>
<keyword evidence="3" id="KW-0413">Isomerase</keyword>
<dbReference type="EMBL" id="NNAY01003898">
    <property type="protein sequence ID" value="OXU18694.1"/>
    <property type="molecule type" value="Genomic_DNA"/>
</dbReference>
<name>A0A232EK01_9HYME</name>
<dbReference type="InterPro" id="IPR029045">
    <property type="entry name" value="ClpP/crotonase-like_dom_sf"/>
</dbReference>
<dbReference type="PANTHER" id="PTHR43684:SF1">
    <property type="entry name" value="ENOYL-COA DELTA ISOMERASE 2"/>
    <property type="match status" value="1"/>
</dbReference>
<dbReference type="STRING" id="543379.A0A232EK01"/>
<protein>
    <recommendedName>
        <fullName evidence="6">Enoyl-CoA delta isomerase 2, mitochondrial</fullName>
    </recommendedName>
</protein>
<evidence type="ECO:0000313" key="4">
    <source>
        <dbReference type="EMBL" id="OXU18694.1"/>
    </source>
</evidence>
<dbReference type="InterPro" id="IPR014748">
    <property type="entry name" value="Enoyl-CoA_hydra_C"/>
</dbReference>
<dbReference type="InterPro" id="IPR051053">
    <property type="entry name" value="ECH/Chromodomain_protein"/>
</dbReference>
<dbReference type="Gene3D" id="1.10.12.10">
    <property type="entry name" value="Lyase 2-enoyl-coa Hydratase, Chain A, domain 2"/>
    <property type="match status" value="1"/>
</dbReference>
<comment type="caution">
    <text evidence="4">The sequence shown here is derived from an EMBL/GenBank/DDBJ whole genome shotgun (WGS) entry which is preliminary data.</text>
</comment>
<dbReference type="GO" id="GO:0005777">
    <property type="term" value="C:peroxisome"/>
    <property type="evidence" value="ECO:0007669"/>
    <property type="project" value="UniProtKB-SubCell"/>
</dbReference>
<gene>
    <name evidence="4" type="ORF">TSAR_006872</name>
</gene>
<dbReference type="AlphaFoldDB" id="A0A232EK01"/>
<dbReference type="PANTHER" id="PTHR43684">
    <property type="match status" value="1"/>
</dbReference>
<accession>A0A232EK01</accession>